<proteinExistence type="predicted"/>
<dbReference type="AlphaFoldDB" id="A0A315Z794"/>
<keyword evidence="2" id="KW-1185">Reference proteome</keyword>
<name>A0A315Z794_SEDFL</name>
<gene>
    <name evidence="1" type="ORF">BC781_106312</name>
</gene>
<protein>
    <submittedName>
        <fullName evidence="1">Uncharacterized protein</fullName>
    </submittedName>
</protein>
<comment type="caution">
    <text evidence="1">The sequence shown here is derived from an EMBL/GenBank/DDBJ whole genome shotgun (WGS) entry which is preliminary data.</text>
</comment>
<evidence type="ECO:0000313" key="1">
    <source>
        <dbReference type="EMBL" id="PWJ39411.1"/>
    </source>
</evidence>
<organism evidence="1 2">
    <name type="scientific">Sediminitomix flava</name>
    <dbReference type="NCBI Taxonomy" id="379075"/>
    <lineage>
        <taxon>Bacteria</taxon>
        <taxon>Pseudomonadati</taxon>
        <taxon>Bacteroidota</taxon>
        <taxon>Cytophagia</taxon>
        <taxon>Cytophagales</taxon>
        <taxon>Flammeovirgaceae</taxon>
        <taxon>Sediminitomix</taxon>
    </lineage>
</organism>
<sequence>MLLLCVAFLQGCIPIDDSLSPVAEEISIQEQYAYFDSLILNLTYTDNFGLDSAHISINKSFTSPEDRLIWRVDSAIDINGRRQSKRIPLAIPAYSQKGLYSLTVSAFDKAGNETPLAYNFEIIGDTSAPVFEELALNLTQVDGKYAARPNDEIEISGLVSDDLHISSLTFVLPQVFQTLRGSAKQIDIAELLSNVSSLRAPNSISTDALEEDFSISLVATDTFNNSVERNLDILLDLPPQLSIEEANLTMDENEVSVVENSPYTISNFKVIDNDSIISVRKTVRKSNGEEEVSEAVINEIDSINLADYISLEFTPTSAVGETEEITIEVADNIGGYEKGSIKSFNLYITSDALPKMNEEGIYINNELKGLYSNLSSPTIVSRGNEIEVIGKISDDIGIEYLEVYWQRMDVESQPIFTLETNANYIDLKEVLKDIYPITIPNAAKSGEIYVLTINARDINNGSDAERTISNSFYFEIL</sequence>
<reference evidence="1 2" key="1">
    <citation type="submission" date="2018-03" db="EMBL/GenBank/DDBJ databases">
        <title>Genomic Encyclopedia of Archaeal and Bacterial Type Strains, Phase II (KMG-II): from individual species to whole genera.</title>
        <authorList>
            <person name="Goeker M."/>
        </authorList>
    </citation>
    <scope>NUCLEOTIDE SEQUENCE [LARGE SCALE GENOMIC DNA]</scope>
    <source>
        <strain evidence="1 2">DSM 28229</strain>
    </source>
</reference>
<accession>A0A315Z794</accession>
<dbReference type="Proteomes" id="UP000245535">
    <property type="component" value="Unassembled WGS sequence"/>
</dbReference>
<evidence type="ECO:0000313" key="2">
    <source>
        <dbReference type="Proteomes" id="UP000245535"/>
    </source>
</evidence>
<dbReference type="EMBL" id="QGDO01000006">
    <property type="protein sequence ID" value="PWJ39411.1"/>
    <property type="molecule type" value="Genomic_DNA"/>
</dbReference>